<comment type="caution">
    <text evidence="2">The sequence shown here is derived from an EMBL/GenBank/DDBJ whole genome shotgun (WGS) entry which is preliminary data.</text>
</comment>
<dbReference type="Gene3D" id="1.10.287.1060">
    <property type="entry name" value="ESAT-6-like"/>
    <property type="match status" value="1"/>
</dbReference>
<reference evidence="2 3" key="1">
    <citation type="submission" date="2013-07" db="EMBL/GenBank/DDBJ databases">
        <authorList>
            <consortium name="DOE Joint Genome Institute"/>
            <person name="Eisen J."/>
            <person name="Huntemann M."/>
            <person name="Han J."/>
            <person name="Chen A."/>
            <person name="Kyrpides N."/>
            <person name="Mavromatis K."/>
            <person name="Markowitz V."/>
            <person name="Palaniappan K."/>
            <person name="Ivanova N."/>
            <person name="Schaumberg A."/>
            <person name="Pati A."/>
            <person name="Liolios K."/>
            <person name="Nordberg H.P."/>
            <person name="Cantor M.N."/>
            <person name="Hua S.X."/>
            <person name="Woyke T."/>
        </authorList>
    </citation>
    <scope>NUCLEOTIDE SEQUENCE [LARGE SCALE GENOMIC DNA]</scope>
    <source>
        <strain evidence="2 3">DSM 44712</strain>
    </source>
</reference>
<dbReference type="EMBL" id="JFBT01000001">
    <property type="protein sequence ID" value="EXG79267.1"/>
    <property type="molecule type" value="Genomic_DNA"/>
</dbReference>
<comment type="similarity">
    <text evidence="1">Belongs to the WXG100 family.</text>
</comment>
<dbReference type="NCBIfam" id="TIGR03930">
    <property type="entry name" value="WXG100_ESAT6"/>
    <property type="match status" value="1"/>
</dbReference>
<evidence type="ECO:0000256" key="1">
    <source>
        <dbReference type="RuleBase" id="RU362001"/>
    </source>
</evidence>
<dbReference type="AlphaFoldDB" id="A0A010ZQ08"/>
<keyword evidence="3" id="KW-1185">Reference proteome</keyword>
<dbReference type="RefSeq" id="WP_035847801.1">
    <property type="nucleotide sequence ID" value="NZ_KK073874.1"/>
</dbReference>
<evidence type="ECO:0000313" key="3">
    <source>
        <dbReference type="Proteomes" id="UP000021053"/>
    </source>
</evidence>
<gene>
    <name evidence="2" type="ORF">CryarDRAFT_0298</name>
</gene>
<accession>A0A010ZQ08</accession>
<dbReference type="HOGENOM" id="CLU_151185_3_0_11"/>
<proteinExistence type="inferred from homology"/>
<protein>
    <recommendedName>
        <fullName evidence="1">ESAT-6-like protein</fullName>
    </recommendedName>
</protein>
<organism evidence="2 3">
    <name type="scientific">Cryptosporangium arvum DSM 44712</name>
    <dbReference type="NCBI Taxonomy" id="927661"/>
    <lineage>
        <taxon>Bacteria</taxon>
        <taxon>Bacillati</taxon>
        <taxon>Actinomycetota</taxon>
        <taxon>Actinomycetes</taxon>
        <taxon>Cryptosporangiales</taxon>
        <taxon>Cryptosporangiaceae</taxon>
        <taxon>Cryptosporangium</taxon>
    </lineage>
</organism>
<dbReference type="SUPFAM" id="SSF140453">
    <property type="entry name" value="EsxAB dimer-like"/>
    <property type="match status" value="1"/>
</dbReference>
<dbReference type="InterPro" id="IPR036689">
    <property type="entry name" value="ESAT-6-like_sf"/>
</dbReference>
<dbReference type="OrthoDB" id="4278078at2"/>
<name>A0A010ZQ08_9ACTN</name>
<sequence>MPYQSDEIAVNFASLMKASEDIQGAINKLSAELDALERGVQPLVATWDGPAKAAYLVRKREWDGASADLTQLLTSIKGAVVRSAEIMSAQEAKNTSLFNPH</sequence>
<dbReference type="Proteomes" id="UP000021053">
    <property type="component" value="Unassembled WGS sequence"/>
</dbReference>
<evidence type="ECO:0000313" key="2">
    <source>
        <dbReference type="EMBL" id="EXG79267.1"/>
    </source>
</evidence>
<dbReference type="InterPro" id="IPR010310">
    <property type="entry name" value="T7SS_ESAT-6-like"/>
</dbReference>
<dbReference type="Pfam" id="PF06013">
    <property type="entry name" value="WXG100"/>
    <property type="match status" value="1"/>
</dbReference>